<dbReference type="Proteomes" id="UP000195766">
    <property type="component" value="Unassembled WGS sequence"/>
</dbReference>
<gene>
    <name evidence="1" type="ORF">FM111_01110</name>
</gene>
<dbReference type="Pfam" id="PF11288">
    <property type="entry name" value="DUF3089"/>
    <property type="match status" value="1"/>
</dbReference>
<organism evidence="1 2">
    <name type="scientific">Brevundimonas diminuta 3F5N</name>
    <dbReference type="NCBI Taxonomy" id="1255603"/>
    <lineage>
        <taxon>Bacteria</taxon>
        <taxon>Pseudomonadati</taxon>
        <taxon>Pseudomonadota</taxon>
        <taxon>Alphaproteobacteria</taxon>
        <taxon>Caulobacterales</taxon>
        <taxon>Caulobacteraceae</taxon>
        <taxon>Brevundimonas</taxon>
    </lineage>
</organism>
<dbReference type="OrthoDB" id="9794645at2"/>
<proteinExistence type="predicted"/>
<protein>
    <recommendedName>
        <fullName evidence="3">DUF3089 domain-containing protein</fullName>
    </recommendedName>
</protein>
<evidence type="ECO:0008006" key="3">
    <source>
        <dbReference type="Google" id="ProtNLM"/>
    </source>
</evidence>
<reference evidence="1 2" key="1">
    <citation type="submission" date="2017-02" db="EMBL/GenBank/DDBJ databases">
        <authorList>
            <person name="Peterson S.W."/>
        </authorList>
    </citation>
    <scope>NUCLEOTIDE SEQUENCE [LARGE SCALE GENOMIC DNA]</scope>
    <source>
        <strain evidence="1 2">3F5N</strain>
    </source>
</reference>
<name>A0A1R4EVX2_BREDI</name>
<evidence type="ECO:0000313" key="1">
    <source>
        <dbReference type="EMBL" id="SJM47792.1"/>
    </source>
</evidence>
<accession>A0A1R4EVX2</accession>
<dbReference type="RefSeq" id="WP_087138905.1">
    <property type="nucleotide sequence ID" value="NZ_FUIE01000010.1"/>
</dbReference>
<dbReference type="EMBL" id="FUIE01000010">
    <property type="protein sequence ID" value="SJM47792.1"/>
    <property type="molecule type" value="Genomic_DNA"/>
</dbReference>
<dbReference type="InterPro" id="IPR021440">
    <property type="entry name" value="DUF3089"/>
</dbReference>
<evidence type="ECO:0000313" key="2">
    <source>
        <dbReference type="Proteomes" id="UP000195766"/>
    </source>
</evidence>
<dbReference type="AlphaFoldDB" id="A0A1R4EVX2"/>
<dbReference type="SUPFAM" id="SSF53474">
    <property type="entry name" value="alpha/beta-Hydrolases"/>
    <property type="match status" value="1"/>
</dbReference>
<dbReference type="InterPro" id="IPR029058">
    <property type="entry name" value="AB_hydrolase_fold"/>
</dbReference>
<sequence length="369" mass="40417">MRPQLTFRQWVGYTGFALVLVLTAAVAVWRGDILRAGLDPQIPFQTYKPPAAPDYGAQSAWALLNARAPGAGPAHVFFVHSTTYDGGSDWNGAIDDRRALTKLRTVVLPNYAGPFASAGDVSAPLYRQASLYSRLTLREDAREARAFAYGDIETAFDHWLAQRPDGPIVLVGVEQGADLVDRLLHDRVARDASLKARLVAAYLVEGVTPVSRFTHTPLCRADDEVGCALSWRAVEENGEGEAKRVIRRALTWDNRGALIEAEGAPIACVNPVTGSVAAPVSEARESRGATNATNLEWGARPALQRRLVAAECREGILWRSRLSSESFRTPVSWADQRRIPAYNLFYADIEADVLRRLKAWEEARPAAAA</sequence>